<evidence type="ECO:0000259" key="1">
    <source>
        <dbReference type="Pfam" id="PF10312"/>
    </source>
</evidence>
<keyword evidence="3" id="KW-1185">Reference proteome</keyword>
<dbReference type="EMBL" id="JBHFFA010000003">
    <property type="protein sequence ID" value="KAL2633161.1"/>
    <property type="molecule type" value="Genomic_DNA"/>
</dbReference>
<feature type="domain" description="Splicing factor cactin central" evidence="1">
    <location>
        <begin position="1"/>
        <end position="32"/>
    </location>
</feature>
<name>A0ABD1YQV8_9MARC</name>
<comment type="caution">
    <text evidence="2">The sequence shown here is derived from an EMBL/GenBank/DDBJ whole genome shotgun (WGS) entry which is preliminary data.</text>
</comment>
<evidence type="ECO:0000313" key="3">
    <source>
        <dbReference type="Proteomes" id="UP001605036"/>
    </source>
</evidence>
<dbReference type="AlphaFoldDB" id="A0ABD1YQV8"/>
<evidence type="ECO:0000313" key="2">
    <source>
        <dbReference type="EMBL" id="KAL2633161.1"/>
    </source>
</evidence>
<dbReference type="Proteomes" id="UP001605036">
    <property type="component" value="Unassembled WGS sequence"/>
</dbReference>
<gene>
    <name evidence="2" type="ORF">R1flu_004640</name>
</gene>
<protein>
    <recommendedName>
        <fullName evidence="1">Splicing factor cactin central domain-containing protein</fullName>
    </recommendedName>
</protein>
<accession>A0ABD1YQV8</accession>
<proteinExistence type="predicted"/>
<dbReference type="InterPro" id="IPR018816">
    <property type="entry name" value="Cactin_central"/>
</dbReference>
<dbReference type="Pfam" id="PF10312">
    <property type="entry name" value="Cactin_mid"/>
    <property type="match status" value="1"/>
</dbReference>
<sequence length="84" mass="9723">MRSDTAKVVEYWKPVLKHLWIYKAKARLTETHAEMPQQHVQRLQESEVAEYRPVCPVDLAGRSDADVLETAPFSAEHMDNFVLN</sequence>
<organism evidence="2 3">
    <name type="scientific">Riccia fluitans</name>
    <dbReference type="NCBI Taxonomy" id="41844"/>
    <lineage>
        <taxon>Eukaryota</taxon>
        <taxon>Viridiplantae</taxon>
        <taxon>Streptophyta</taxon>
        <taxon>Embryophyta</taxon>
        <taxon>Marchantiophyta</taxon>
        <taxon>Marchantiopsida</taxon>
        <taxon>Marchantiidae</taxon>
        <taxon>Marchantiales</taxon>
        <taxon>Ricciaceae</taxon>
        <taxon>Riccia</taxon>
    </lineage>
</organism>
<reference evidence="2 3" key="1">
    <citation type="submission" date="2024-09" db="EMBL/GenBank/DDBJ databases">
        <title>Chromosome-scale assembly of Riccia fluitans.</title>
        <authorList>
            <person name="Paukszto L."/>
            <person name="Sawicki J."/>
            <person name="Karawczyk K."/>
            <person name="Piernik-Szablinska J."/>
            <person name="Szczecinska M."/>
            <person name="Mazdziarz M."/>
        </authorList>
    </citation>
    <scope>NUCLEOTIDE SEQUENCE [LARGE SCALE GENOMIC DNA]</scope>
    <source>
        <strain evidence="2">Rf_01</strain>
        <tissue evidence="2">Aerial parts of the thallus</tissue>
    </source>
</reference>